<feature type="transmembrane region" description="Helical" evidence="3">
    <location>
        <begin position="48"/>
        <end position="70"/>
    </location>
</feature>
<keyword evidence="4" id="KW-1185">Reference proteome</keyword>
<dbReference type="PANTHER" id="PTHR48486:SF1">
    <property type="entry name" value="INTERLEUKIN-13"/>
    <property type="match status" value="1"/>
</dbReference>
<evidence type="ECO:0000256" key="1">
    <source>
        <dbReference type="ARBA" id="ARBA00011337"/>
    </source>
</evidence>
<reference evidence="5" key="1">
    <citation type="submission" date="2025-08" db="UniProtKB">
        <authorList>
            <consortium name="RefSeq"/>
        </authorList>
    </citation>
    <scope>IDENTIFICATION</scope>
    <source>
        <tissue evidence="5">Brain</tissue>
    </source>
</reference>
<proteinExistence type="predicted"/>
<organism evidence="4 5">
    <name type="scientific">Mustela putorius furo</name>
    <name type="common">European domestic ferret</name>
    <name type="synonym">Mustela furo</name>
    <dbReference type="NCBI Taxonomy" id="9669"/>
    <lineage>
        <taxon>Eukaryota</taxon>
        <taxon>Metazoa</taxon>
        <taxon>Chordata</taxon>
        <taxon>Craniata</taxon>
        <taxon>Vertebrata</taxon>
        <taxon>Euteleostomi</taxon>
        <taxon>Mammalia</taxon>
        <taxon>Eutheria</taxon>
        <taxon>Laurasiatheria</taxon>
        <taxon>Carnivora</taxon>
        <taxon>Caniformia</taxon>
        <taxon>Musteloidea</taxon>
        <taxon>Mustelidae</taxon>
        <taxon>Mustelinae</taxon>
        <taxon>Mustela</taxon>
    </lineage>
</organism>
<evidence type="ECO:0000313" key="4">
    <source>
        <dbReference type="Proteomes" id="UP000000715"/>
    </source>
</evidence>
<dbReference type="GO" id="GO:0005126">
    <property type="term" value="F:cytokine receptor binding"/>
    <property type="evidence" value="ECO:0007669"/>
    <property type="project" value="InterPro"/>
</dbReference>
<dbReference type="OrthoDB" id="9447464at2759"/>
<dbReference type="RefSeq" id="XP_004745063.2">
    <property type="nucleotide sequence ID" value="XM_004745006.3"/>
</dbReference>
<gene>
    <name evidence="5" type="primary">IL13</name>
</gene>
<keyword evidence="3" id="KW-1133">Transmembrane helix</keyword>
<name>A0A8U0SS05_MUSPF</name>
<dbReference type="KEGG" id="mpuf:101686707"/>
<protein>
    <recommendedName>
        <fullName evidence="2">Interleukin-13</fullName>
    </recommendedName>
</protein>
<dbReference type="InterPro" id="IPR020470">
    <property type="entry name" value="IL-13"/>
</dbReference>
<dbReference type="PANTHER" id="PTHR48486">
    <property type="entry name" value="INTERLEUKIN-13"/>
    <property type="match status" value="1"/>
</dbReference>
<dbReference type="GO" id="GO:0005576">
    <property type="term" value="C:extracellular region"/>
    <property type="evidence" value="ECO:0007669"/>
    <property type="project" value="InterPro"/>
</dbReference>
<dbReference type="InterPro" id="IPR001325">
    <property type="entry name" value="IL-4/IL-13"/>
</dbReference>
<dbReference type="GeneID" id="101686707"/>
<dbReference type="SUPFAM" id="SSF47266">
    <property type="entry name" value="4-helical cytokines"/>
    <property type="match status" value="1"/>
</dbReference>
<dbReference type="PRINTS" id="PR01929">
    <property type="entry name" value="INTRLEUKIN13"/>
</dbReference>
<dbReference type="AlphaFoldDB" id="A0A8U0SS05"/>
<dbReference type="Gene3D" id="1.20.1250.10">
    <property type="match status" value="1"/>
</dbReference>
<dbReference type="SMART" id="SM00190">
    <property type="entry name" value="IL4_13"/>
    <property type="match status" value="1"/>
</dbReference>
<keyword evidence="3" id="KW-0472">Membrane</keyword>
<comment type="subunit">
    <text evidence="1">Interacts with IL13RA2.</text>
</comment>
<evidence type="ECO:0000313" key="5">
    <source>
        <dbReference type="RefSeq" id="XP_004745063.2"/>
    </source>
</evidence>
<evidence type="ECO:0000256" key="3">
    <source>
        <dbReference type="SAM" id="Phobius"/>
    </source>
</evidence>
<dbReference type="CTD" id="3596"/>
<dbReference type="Proteomes" id="UP000000715">
    <property type="component" value="Unplaced"/>
</dbReference>
<dbReference type="GO" id="GO:0006955">
    <property type="term" value="P:immune response"/>
    <property type="evidence" value="ECO:0007669"/>
    <property type="project" value="InterPro"/>
</dbReference>
<accession>A0A8U0SS05</accession>
<evidence type="ECO:0000256" key="2">
    <source>
        <dbReference type="ARBA" id="ARBA00016752"/>
    </source>
</evidence>
<sequence>MWFLDSTRQSGDQGWRRHLWPIKAAARGQGHKPLSLGQPTSLLLAPPVLAFSPMALWLTVIIAFTCLSGLASPGPVHNLTTTKELIEELANITQNQASLCNGSMVWSVNRTTSMYCAALESLTSVSNCSAIHRTQRLLKSLCHQDTSAGQISSKDTKIEVIQLVKNLLTYARSVFRHGNFP</sequence>
<keyword evidence="3" id="KW-0812">Transmembrane</keyword>
<dbReference type="Pfam" id="PF03487">
    <property type="entry name" value="IL13"/>
    <property type="match status" value="1"/>
</dbReference>
<dbReference type="InterPro" id="IPR009079">
    <property type="entry name" value="4_helix_cytokine-like_core"/>
</dbReference>